<dbReference type="RefSeq" id="WP_112782774.1">
    <property type="nucleotide sequence ID" value="NZ_CP030041.1"/>
</dbReference>
<dbReference type="InterPro" id="IPR050595">
    <property type="entry name" value="Bact_response_regulator"/>
</dbReference>
<dbReference type="Pfam" id="PF00072">
    <property type="entry name" value="Response_reg"/>
    <property type="match status" value="1"/>
</dbReference>
<feature type="coiled-coil region" evidence="3">
    <location>
        <begin position="237"/>
        <end position="264"/>
    </location>
</feature>
<gene>
    <name evidence="6" type="ORF">DN752_03915</name>
</gene>
<feature type="transmembrane region" description="Helical" evidence="4">
    <location>
        <begin position="7"/>
        <end position="26"/>
    </location>
</feature>
<name>A0A2Z4IFU0_9BACT</name>
<proteinExistence type="predicted"/>
<dbReference type="AlphaFoldDB" id="A0A2Z4IFU0"/>
<sequence length="391" mass="45262">MKSSHKIALIYILIGGSWVTISSMLLDQIQSKLGIDNAVEVEVIKALLFVGASGLLIYFLVERSLRMDKKVWKGYAGVFDHMPISMWVVDRASLKIRESNLMARDVFDTNKDEKDLVGFDDFFSVETEEMLAFFGGRKKALKEYKLADKNGDERVMDIYAVPFIRNGRDKLMVAAVDNTSIHQNIMEKESLNQSLKEQNDRLRKFSFMNSHNLRRPLSNILGMMNFLSEERNSKEVIDMLKRSSEELDEEVKKMNEILAEEMVQNEFNMPVSGHRSKSILIVDDDKVQHLINKRLLLKSNPQLELYFFSNPLEALKWLENHKVDLLLLDINMPQMVGWDFLDQLIERKIKLEVKMLSSSIDPRDEERSQQYDMVSGFLVKPLKKDSLGEIL</sequence>
<dbReference type="SMART" id="SM00448">
    <property type="entry name" value="REC"/>
    <property type="match status" value="1"/>
</dbReference>
<evidence type="ECO:0000313" key="7">
    <source>
        <dbReference type="Proteomes" id="UP000248688"/>
    </source>
</evidence>
<dbReference type="OrthoDB" id="1524091at2"/>
<dbReference type="KEGG" id="est:DN752_03915"/>
<dbReference type="Gene3D" id="1.10.287.130">
    <property type="match status" value="1"/>
</dbReference>
<dbReference type="PANTHER" id="PTHR44591:SF3">
    <property type="entry name" value="RESPONSE REGULATORY DOMAIN-CONTAINING PROTEIN"/>
    <property type="match status" value="1"/>
</dbReference>
<dbReference type="InterPro" id="IPR011006">
    <property type="entry name" value="CheY-like_superfamily"/>
</dbReference>
<accession>A0A2Z4IFU0</accession>
<dbReference type="GO" id="GO:0000155">
    <property type="term" value="F:phosphorelay sensor kinase activity"/>
    <property type="evidence" value="ECO:0007669"/>
    <property type="project" value="InterPro"/>
</dbReference>
<evidence type="ECO:0000259" key="5">
    <source>
        <dbReference type="PROSITE" id="PS50110"/>
    </source>
</evidence>
<dbReference type="SUPFAM" id="SSF52172">
    <property type="entry name" value="CheY-like"/>
    <property type="match status" value="1"/>
</dbReference>
<dbReference type="Gene3D" id="3.40.50.2300">
    <property type="match status" value="1"/>
</dbReference>
<dbReference type="PANTHER" id="PTHR44591">
    <property type="entry name" value="STRESS RESPONSE REGULATOR PROTEIN 1"/>
    <property type="match status" value="1"/>
</dbReference>
<dbReference type="InterPro" id="IPR036097">
    <property type="entry name" value="HisK_dim/P_sf"/>
</dbReference>
<keyword evidence="1 2" id="KW-0597">Phosphoprotein</keyword>
<feature type="modified residue" description="4-aspartylphosphate" evidence="2">
    <location>
        <position position="329"/>
    </location>
</feature>
<evidence type="ECO:0000256" key="3">
    <source>
        <dbReference type="SAM" id="Coils"/>
    </source>
</evidence>
<dbReference type="SUPFAM" id="SSF47384">
    <property type="entry name" value="Homodimeric domain of signal transducing histidine kinase"/>
    <property type="match status" value="1"/>
</dbReference>
<feature type="domain" description="Response regulatory" evidence="5">
    <location>
        <begin position="278"/>
        <end position="391"/>
    </location>
</feature>
<keyword evidence="4" id="KW-0812">Transmembrane</keyword>
<keyword evidence="3" id="KW-0175">Coiled coil</keyword>
<keyword evidence="7" id="KW-1185">Reference proteome</keyword>
<evidence type="ECO:0000313" key="6">
    <source>
        <dbReference type="EMBL" id="AWW29358.1"/>
    </source>
</evidence>
<evidence type="ECO:0000256" key="1">
    <source>
        <dbReference type="ARBA" id="ARBA00022553"/>
    </source>
</evidence>
<dbReference type="SUPFAM" id="SSF55785">
    <property type="entry name" value="PYP-like sensor domain (PAS domain)"/>
    <property type="match status" value="1"/>
</dbReference>
<reference evidence="6 7" key="1">
    <citation type="submission" date="2018-06" db="EMBL/GenBank/DDBJ databases">
        <title>Echinicola strongylocentroti sp. nov., isolated from a sea urchin Strongylocentrotus intermedius.</title>
        <authorList>
            <person name="Bae S.S."/>
        </authorList>
    </citation>
    <scope>NUCLEOTIDE SEQUENCE [LARGE SCALE GENOMIC DNA]</scope>
    <source>
        <strain evidence="6 7">MEBiC08714</strain>
    </source>
</reference>
<evidence type="ECO:0000256" key="4">
    <source>
        <dbReference type="SAM" id="Phobius"/>
    </source>
</evidence>
<protein>
    <submittedName>
        <fullName evidence="6">Transcriptional regulator</fullName>
    </submittedName>
</protein>
<keyword evidence="4" id="KW-0472">Membrane</keyword>
<dbReference type="Proteomes" id="UP000248688">
    <property type="component" value="Chromosome"/>
</dbReference>
<dbReference type="InterPro" id="IPR035965">
    <property type="entry name" value="PAS-like_dom_sf"/>
</dbReference>
<dbReference type="InterPro" id="IPR001789">
    <property type="entry name" value="Sig_transdc_resp-reg_receiver"/>
</dbReference>
<dbReference type="PROSITE" id="PS50110">
    <property type="entry name" value="RESPONSE_REGULATORY"/>
    <property type="match status" value="1"/>
</dbReference>
<feature type="transmembrane region" description="Helical" evidence="4">
    <location>
        <begin position="46"/>
        <end position="61"/>
    </location>
</feature>
<dbReference type="EMBL" id="CP030041">
    <property type="protein sequence ID" value="AWW29358.1"/>
    <property type="molecule type" value="Genomic_DNA"/>
</dbReference>
<organism evidence="6 7">
    <name type="scientific">Echinicola strongylocentroti</name>
    <dbReference type="NCBI Taxonomy" id="1795355"/>
    <lineage>
        <taxon>Bacteria</taxon>
        <taxon>Pseudomonadati</taxon>
        <taxon>Bacteroidota</taxon>
        <taxon>Cytophagia</taxon>
        <taxon>Cytophagales</taxon>
        <taxon>Cyclobacteriaceae</taxon>
        <taxon>Echinicola</taxon>
    </lineage>
</organism>
<evidence type="ECO:0000256" key="2">
    <source>
        <dbReference type="PROSITE-ProRule" id="PRU00169"/>
    </source>
</evidence>
<keyword evidence="4" id="KW-1133">Transmembrane helix</keyword>